<gene>
    <name evidence="3 5" type="ORF">CBG01177</name>
    <name evidence="3" type="ORF">CBG_01177</name>
</gene>
<protein>
    <submittedName>
        <fullName evidence="3">Protein CBG01177</fullName>
    </submittedName>
</protein>
<evidence type="ECO:0000313" key="3">
    <source>
        <dbReference type="EMBL" id="CAP22475.1"/>
    </source>
</evidence>
<feature type="domain" description="Receptor L-domain" evidence="2">
    <location>
        <begin position="185"/>
        <end position="299"/>
    </location>
</feature>
<sequence>MLSKPQLLSIICLFSVPIVQGQREQACDLNCRFEKAYISSEKLKKWPKTCKIVCGNLIFNEKTDLTDYELTVNFWKLEVLKGFLRFQNSSLTSLSFLENLRARQCEGGEFGEFVVSNNPYLTNLGKLQNFANGDTCTWRIVKNPQLDISSYEFLAYRRLENYGNLKDYECVNVRITSESLPYYSNCTSINNGAEEKALKISNMSSSMDLTGFLKLKSVAGGIEISNTDLVDLSFLKNLKIIDMPGGPTDRATIEIQNNPNLKRLGWDSITALPTNGKLLLNITKNHPEFCLTIEEVQKFAKVAPRDGQKVCKFNGFGSFETDCRHVVGDVVIDEDNEKDVWMLENVTYIYGSLIVRDTRELANLDFLSSLRLVMRLTKDEDQIIRVLSNKKLEQVIFPKMKTPPFPIGEGDFIDIDGNSLEIFKVQRECILIRAMTRADVKYNGKGCSKLPRLEKTTKHSTFKFSNVWIFIILLFHVS</sequence>
<evidence type="ECO:0000256" key="1">
    <source>
        <dbReference type="SAM" id="SignalP"/>
    </source>
</evidence>
<dbReference type="InterPro" id="IPR000494">
    <property type="entry name" value="Rcpt_L-dom"/>
</dbReference>
<dbReference type="KEGG" id="cbr:CBG_01177"/>
<dbReference type="InterPro" id="IPR036941">
    <property type="entry name" value="Rcpt_L-dom_sf"/>
</dbReference>
<dbReference type="CTD" id="8577943"/>
<dbReference type="HOGENOM" id="CLU_028064_2_0_1"/>
<proteinExistence type="predicted"/>
<dbReference type="InterPro" id="IPR053079">
    <property type="entry name" value="SPS2_domain"/>
</dbReference>
<dbReference type="OMA" id="RECILIR"/>
<dbReference type="Proteomes" id="UP000008549">
    <property type="component" value="Unassembled WGS sequence"/>
</dbReference>
<dbReference type="eggNOG" id="ENOG502RT5B">
    <property type="taxonomic scope" value="Eukaryota"/>
</dbReference>
<organism evidence="3 4">
    <name type="scientific">Caenorhabditis briggsae</name>
    <dbReference type="NCBI Taxonomy" id="6238"/>
    <lineage>
        <taxon>Eukaryota</taxon>
        <taxon>Metazoa</taxon>
        <taxon>Ecdysozoa</taxon>
        <taxon>Nematoda</taxon>
        <taxon>Chromadorea</taxon>
        <taxon>Rhabditida</taxon>
        <taxon>Rhabditina</taxon>
        <taxon>Rhabditomorpha</taxon>
        <taxon>Rhabditoidea</taxon>
        <taxon>Rhabditidae</taxon>
        <taxon>Peloderinae</taxon>
        <taxon>Caenorhabditis</taxon>
    </lineage>
</organism>
<feature type="chain" id="PRO_5002729332" evidence="1">
    <location>
        <begin position="22"/>
        <end position="478"/>
    </location>
</feature>
<feature type="signal peptide" evidence="1">
    <location>
        <begin position="1"/>
        <end position="21"/>
    </location>
</feature>
<dbReference type="PANTHER" id="PTHR21662">
    <property type="entry name" value="RECEPTOR PROTEIN-TYROSINE KINASE"/>
    <property type="match status" value="1"/>
</dbReference>
<dbReference type="RefSeq" id="XP_002635949.1">
    <property type="nucleotide sequence ID" value="XM_002635903.1"/>
</dbReference>
<evidence type="ECO:0000313" key="4">
    <source>
        <dbReference type="Proteomes" id="UP000008549"/>
    </source>
</evidence>
<dbReference type="InParanoid" id="A8WPR8"/>
<dbReference type="Pfam" id="PF01030">
    <property type="entry name" value="Recep_L_domain"/>
    <property type="match status" value="3"/>
</dbReference>
<keyword evidence="1" id="KW-0732">Signal</keyword>
<dbReference type="AlphaFoldDB" id="A8WPR8"/>
<accession>A8WPR8</accession>
<dbReference type="WormBase" id="CBG01177">
    <property type="protein sequence ID" value="CBP14006"/>
    <property type="gene ID" value="WBGene00024447"/>
</dbReference>
<name>A8WPR8_CAEBR</name>
<reference evidence="3 4" key="2">
    <citation type="journal article" date="2011" name="PLoS Genet.">
        <title>Caenorhabditis briggsae recombinant inbred line genotypes reveal inter-strain incompatibility and the evolution of recombination.</title>
        <authorList>
            <person name="Ross J.A."/>
            <person name="Koboldt D.C."/>
            <person name="Staisch J.E."/>
            <person name="Chamberlin H.M."/>
            <person name="Gupta B.P."/>
            <person name="Miller R.D."/>
            <person name="Baird S.E."/>
            <person name="Haag E.S."/>
        </authorList>
    </citation>
    <scope>NUCLEOTIDE SEQUENCE [LARGE SCALE GENOMIC DNA]</scope>
    <source>
        <strain evidence="3 4">AF16</strain>
    </source>
</reference>
<reference evidence="3 4" key="1">
    <citation type="journal article" date="2003" name="PLoS Biol.">
        <title>The genome sequence of Caenorhabditis briggsae: a platform for comparative genomics.</title>
        <authorList>
            <person name="Stein L.D."/>
            <person name="Bao Z."/>
            <person name="Blasiar D."/>
            <person name="Blumenthal T."/>
            <person name="Brent M.R."/>
            <person name="Chen N."/>
            <person name="Chinwalla A."/>
            <person name="Clarke L."/>
            <person name="Clee C."/>
            <person name="Coghlan A."/>
            <person name="Coulson A."/>
            <person name="D'Eustachio P."/>
            <person name="Fitch D.H."/>
            <person name="Fulton L.A."/>
            <person name="Fulton R.E."/>
            <person name="Griffiths-Jones S."/>
            <person name="Harris T.W."/>
            <person name="Hillier L.W."/>
            <person name="Kamath R."/>
            <person name="Kuwabara P.E."/>
            <person name="Mardis E.R."/>
            <person name="Marra M.A."/>
            <person name="Miner T.L."/>
            <person name="Minx P."/>
            <person name="Mullikin J.C."/>
            <person name="Plumb R.W."/>
            <person name="Rogers J."/>
            <person name="Schein J.E."/>
            <person name="Sohrmann M."/>
            <person name="Spieth J."/>
            <person name="Stajich J.E."/>
            <person name="Wei C."/>
            <person name="Willey D."/>
            <person name="Wilson R.K."/>
            <person name="Durbin R."/>
            <person name="Waterston R.H."/>
        </authorList>
    </citation>
    <scope>NUCLEOTIDE SEQUENCE [LARGE SCALE GENOMIC DNA]</scope>
    <source>
        <strain evidence="3 4">AF16</strain>
    </source>
</reference>
<keyword evidence="4" id="KW-1185">Reference proteome</keyword>
<evidence type="ECO:0000259" key="2">
    <source>
        <dbReference type="Pfam" id="PF01030"/>
    </source>
</evidence>
<dbReference type="PANTHER" id="PTHR21662:SF7">
    <property type="entry name" value="RECEPTOR L-DOMAIN DOMAIN-CONTAINING PROTEIN"/>
    <property type="match status" value="1"/>
</dbReference>
<dbReference type="GeneID" id="8577943"/>
<feature type="domain" description="Receptor L-domain" evidence="2">
    <location>
        <begin position="322"/>
        <end position="401"/>
    </location>
</feature>
<feature type="domain" description="Receptor L-domain" evidence="2">
    <location>
        <begin position="50"/>
        <end position="153"/>
    </location>
</feature>
<dbReference type="STRING" id="6238.A8WPR8"/>
<dbReference type="Gene3D" id="3.80.20.20">
    <property type="entry name" value="Receptor L-domain"/>
    <property type="match status" value="3"/>
</dbReference>
<evidence type="ECO:0000313" key="5">
    <source>
        <dbReference type="WormBase" id="CBG01177"/>
    </source>
</evidence>
<dbReference type="EMBL" id="HE601256">
    <property type="protein sequence ID" value="CAP22475.1"/>
    <property type="molecule type" value="Genomic_DNA"/>
</dbReference>
<dbReference type="SUPFAM" id="SSF52058">
    <property type="entry name" value="L domain-like"/>
    <property type="match status" value="3"/>
</dbReference>